<evidence type="ECO:0000313" key="1">
    <source>
        <dbReference type="EMBL" id="HIT37236.1"/>
    </source>
</evidence>
<reference evidence="1" key="1">
    <citation type="submission" date="2020-10" db="EMBL/GenBank/DDBJ databases">
        <authorList>
            <person name="Gilroy R."/>
        </authorList>
    </citation>
    <scope>NUCLEOTIDE SEQUENCE</scope>
    <source>
        <strain evidence="1">CHK195-26880</strain>
    </source>
</reference>
<dbReference type="EMBL" id="DVKQ01000024">
    <property type="protein sequence ID" value="HIT37236.1"/>
    <property type="molecule type" value="Genomic_DNA"/>
</dbReference>
<comment type="caution">
    <text evidence="1">The sequence shown here is derived from an EMBL/GenBank/DDBJ whole genome shotgun (WGS) entry which is preliminary data.</text>
</comment>
<dbReference type="AlphaFoldDB" id="A0A9D1GAG5"/>
<sequence>MIFVRINYSDEKIVDSDKSIFLAGPTPRGENAKSWRVDACKKLEELGFDGVVYVPEYSSWKPKEDYVDQAMWEREGLTKASIIVFWIPRSLPDMPAFTTNVEFGYWLHSKKDNLWKTR</sequence>
<dbReference type="InterPro" id="IPR039470">
    <property type="entry name" value="Nuc_deoxyri_tr2"/>
</dbReference>
<organism evidence="1 2">
    <name type="scientific">Candidatus Onthousia faecipullorum</name>
    <dbReference type="NCBI Taxonomy" id="2840887"/>
    <lineage>
        <taxon>Bacteria</taxon>
        <taxon>Bacillati</taxon>
        <taxon>Bacillota</taxon>
        <taxon>Bacilli</taxon>
        <taxon>Candidatus Onthousia</taxon>
    </lineage>
</organism>
<reference evidence="1" key="2">
    <citation type="journal article" date="2021" name="PeerJ">
        <title>Extensive microbial diversity within the chicken gut microbiome revealed by metagenomics and culture.</title>
        <authorList>
            <person name="Gilroy R."/>
            <person name="Ravi A."/>
            <person name="Getino M."/>
            <person name="Pursley I."/>
            <person name="Horton D.L."/>
            <person name="Alikhan N.F."/>
            <person name="Baker D."/>
            <person name="Gharbi K."/>
            <person name="Hall N."/>
            <person name="Watson M."/>
            <person name="Adriaenssens E.M."/>
            <person name="Foster-Nyarko E."/>
            <person name="Jarju S."/>
            <person name="Secka A."/>
            <person name="Antonio M."/>
            <person name="Oren A."/>
            <person name="Chaudhuri R.R."/>
            <person name="La Ragione R."/>
            <person name="Hildebrand F."/>
            <person name="Pallen M.J."/>
        </authorList>
    </citation>
    <scope>NUCLEOTIDE SEQUENCE</scope>
    <source>
        <strain evidence="1">CHK195-26880</strain>
    </source>
</reference>
<dbReference type="Proteomes" id="UP000886833">
    <property type="component" value="Unassembled WGS sequence"/>
</dbReference>
<protein>
    <submittedName>
        <fullName evidence="1">Nucleoside 2-deoxyribosyltransferase domain-containing protein</fullName>
    </submittedName>
</protein>
<dbReference type="Pfam" id="PF15891">
    <property type="entry name" value="Nuc_deoxyri_tr2"/>
    <property type="match status" value="1"/>
</dbReference>
<name>A0A9D1GAG5_9FIRM</name>
<accession>A0A9D1GAG5</accession>
<gene>
    <name evidence="1" type="ORF">IAB59_01995</name>
</gene>
<evidence type="ECO:0000313" key="2">
    <source>
        <dbReference type="Proteomes" id="UP000886833"/>
    </source>
</evidence>
<proteinExistence type="predicted"/>
<dbReference type="Gene3D" id="3.40.50.450">
    <property type="match status" value="1"/>
</dbReference>